<dbReference type="KEGG" id="scoe:CP976_38235"/>
<protein>
    <submittedName>
        <fullName evidence="2">Methyltransferase domain-containing protein</fullName>
    </submittedName>
</protein>
<dbReference type="SUPFAM" id="SSF53335">
    <property type="entry name" value="S-adenosyl-L-methionine-dependent methyltransferases"/>
    <property type="match status" value="1"/>
</dbReference>
<dbReference type="AlphaFoldDB" id="A0A5J6ICP1"/>
<gene>
    <name evidence="2" type="ORF">CP976_38235</name>
</gene>
<dbReference type="Proteomes" id="UP000326598">
    <property type="component" value="Chromosome"/>
</dbReference>
<feature type="domain" description="Methyltransferase type 11" evidence="1">
    <location>
        <begin position="92"/>
        <end position="187"/>
    </location>
</feature>
<keyword evidence="2" id="KW-0489">Methyltransferase</keyword>
<sequence>MKAAGRGKSVLKSGVKRLLGRAGFDIVRSTNNLGGVDDFIPFEATMRAARAAGLSVGDYIDEVMNGTPGATQSTIDELRALGVFAASPDTVLEIGPGSGRYLEKTLKECAPDRYEIYETAAPWANYLVDTFSVVAQPTAGSSLAPTPDGSIDLVHAHKVFNTVTFLGASRYFFEMARVTRPGGRIVFDVMTETCLDPAAVRAWATQGGAGHDSYPAAMPRQTCVDLFATLGCSLDASFLTPMGVASTEVLVFAKGA</sequence>
<dbReference type="Pfam" id="PF08241">
    <property type="entry name" value="Methyltransf_11"/>
    <property type="match status" value="1"/>
</dbReference>
<dbReference type="GeneID" id="91421876"/>
<reference evidence="2 3" key="1">
    <citation type="submission" date="2017-09" db="EMBL/GenBank/DDBJ databases">
        <authorList>
            <person name="Lee N."/>
            <person name="Cho B.-K."/>
        </authorList>
    </citation>
    <scope>NUCLEOTIDE SEQUENCE [LARGE SCALE GENOMIC DNA]</scope>
    <source>
        <strain evidence="2 3">ATCC 13740</strain>
    </source>
</reference>
<dbReference type="InterPro" id="IPR013216">
    <property type="entry name" value="Methyltransf_11"/>
</dbReference>
<proteinExistence type="predicted"/>
<dbReference type="GO" id="GO:0008168">
    <property type="term" value="F:methyltransferase activity"/>
    <property type="evidence" value="ECO:0007669"/>
    <property type="project" value="UniProtKB-KW"/>
</dbReference>
<evidence type="ECO:0000313" key="2">
    <source>
        <dbReference type="EMBL" id="QEV29382.1"/>
    </source>
</evidence>
<organism evidence="2 3">
    <name type="scientific">Streptomyces coeruleorubidus</name>
    <dbReference type="NCBI Taxonomy" id="116188"/>
    <lineage>
        <taxon>Bacteria</taxon>
        <taxon>Bacillati</taxon>
        <taxon>Actinomycetota</taxon>
        <taxon>Actinomycetes</taxon>
        <taxon>Kitasatosporales</taxon>
        <taxon>Streptomycetaceae</taxon>
        <taxon>Streptomyces</taxon>
    </lineage>
</organism>
<dbReference type="EMBL" id="CP023694">
    <property type="protein sequence ID" value="QEV29382.1"/>
    <property type="molecule type" value="Genomic_DNA"/>
</dbReference>
<accession>A0A5J6ICP1</accession>
<evidence type="ECO:0000313" key="3">
    <source>
        <dbReference type="Proteomes" id="UP000326598"/>
    </source>
</evidence>
<dbReference type="Gene3D" id="3.40.50.150">
    <property type="entry name" value="Vaccinia Virus protein VP39"/>
    <property type="match status" value="1"/>
</dbReference>
<dbReference type="RefSeq" id="WP_150484447.1">
    <property type="nucleotide sequence ID" value="NZ_BMTB01000033.1"/>
</dbReference>
<evidence type="ECO:0000259" key="1">
    <source>
        <dbReference type="Pfam" id="PF08241"/>
    </source>
</evidence>
<name>A0A5J6ICP1_STRC4</name>
<dbReference type="InterPro" id="IPR029063">
    <property type="entry name" value="SAM-dependent_MTases_sf"/>
</dbReference>
<dbReference type="GO" id="GO:0032259">
    <property type="term" value="P:methylation"/>
    <property type="evidence" value="ECO:0007669"/>
    <property type="project" value="UniProtKB-KW"/>
</dbReference>
<keyword evidence="2" id="KW-0808">Transferase</keyword>